<dbReference type="KEGG" id="rta:Rta_29880"/>
<sequence length="123" mass="13081">MNMKVDCAGGGTLQQLDNVEAQANIGQALEKIKSGDMEGAKAELRQAIDALKNAGADAPGQKLDMEELLRQLREILEQGKKQSAESPANQAGQGGQKNNMDPQLLQLIVQLLQQMGAPEAKSA</sequence>
<reference evidence="2 3" key="2">
    <citation type="journal article" date="2011" name="PLoS ONE">
        <title>The Cyst-Dividing Bacterium Ramlibacter tataouinensis TTB310 Genome Reveals a Well-Stocked Toolbox for Adaptation to a Desert Environment.</title>
        <authorList>
            <person name="De Luca G."/>
            <person name="Barakat M."/>
            <person name="Ortet P."/>
            <person name="Fochesato S."/>
            <person name="Jourlin-Castelli C."/>
            <person name="Ansaldi M."/>
            <person name="Py B."/>
            <person name="Fichant G."/>
            <person name="Coutinho P.M."/>
            <person name="Voulhoux R."/>
            <person name="Bastien O."/>
            <person name="Marechal E."/>
            <person name="Henrissat B."/>
            <person name="Quentin Y."/>
            <person name="Noirot P."/>
            <person name="Filloux A."/>
            <person name="Mejean V."/>
            <person name="Dubow M.S."/>
            <person name="Barras F."/>
            <person name="Barbe V."/>
            <person name="Weissenbach J."/>
            <person name="Mihalcescu I."/>
            <person name="Vermeglio A."/>
            <person name="Achouak W."/>
            <person name="Heulin T."/>
        </authorList>
    </citation>
    <scope>NUCLEOTIDE SEQUENCE [LARGE SCALE GENOMIC DNA]</scope>
    <source>
        <strain evidence="3">ATCC BAA-407 / DSM 14655 / LMG 21543 / TTB310</strain>
    </source>
</reference>
<evidence type="ECO:0000313" key="2">
    <source>
        <dbReference type="EMBL" id="AEG94092.1"/>
    </source>
</evidence>
<accession>F5XVY9</accession>
<dbReference type="AlphaFoldDB" id="F5XVY9"/>
<dbReference type="Proteomes" id="UP000008385">
    <property type="component" value="Chromosome"/>
</dbReference>
<proteinExistence type="predicted"/>
<keyword evidence="3" id="KW-1185">Reference proteome</keyword>
<dbReference type="RefSeq" id="WP_013902323.1">
    <property type="nucleotide sequence ID" value="NC_015677.1"/>
</dbReference>
<gene>
    <name evidence="2" type="ordered locus">Rta_29880</name>
</gene>
<organism evidence="2 3">
    <name type="scientific">Ramlibacter tataouinensis (strain ATCC BAA-407 / DSM 14655 / LMG 21543 / TTB310)</name>
    <dbReference type="NCBI Taxonomy" id="365046"/>
    <lineage>
        <taxon>Bacteria</taxon>
        <taxon>Pseudomonadati</taxon>
        <taxon>Pseudomonadota</taxon>
        <taxon>Betaproteobacteria</taxon>
        <taxon>Burkholderiales</taxon>
        <taxon>Comamonadaceae</taxon>
        <taxon>Ramlibacter</taxon>
    </lineage>
</organism>
<dbReference type="EMBL" id="CP000245">
    <property type="protein sequence ID" value="AEG94092.1"/>
    <property type="molecule type" value="Genomic_DNA"/>
</dbReference>
<feature type="compositionally biased region" description="Polar residues" evidence="1">
    <location>
        <begin position="84"/>
        <end position="100"/>
    </location>
</feature>
<reference evidence="3" key="1">
    <citation type="submission" date="2006-01" db="EMBL/GenBank/DDBJ databases">
        <title>Genome of the cyst-dividing bacterium Ramlibacter tataouinensis.</title>
        <authorList>
            <person name="Barakat M."/>
            <person name="Ortet P."/>
            <person name="De Luca G."/>
            <person name="Jourlin-Castelli C."/>
            <person name="Ansaldi M."/>
            <person name="Py B."/>
            <person name="Fichant G."/>
            <person name="Coutinho P."/>
            <person name="Voulhoux R."/>
            <person name="Bastien O."/>
            <person name="Roy S."/>
            <person name="Marechal E."/>
            <person name="Henrissat B."/>
            <person name="Quentin Y."/>
            <person name="Noirot P."/>
            <person name="Filloux A."/>
            <person name="Mejean V."/>
            <person name="DuBow M."/>
            <person name="Barras F."/>
            <person name="Heulin T."/>
        </authorList>
    </citation>
    <scope>NUCLEOTIDE SEQUENCE [LARGE SCALE GENOMIC DNA]</scope>
    <source>
        <strain evidence="3">ATCC BAA-407 / DSM 14655 / LMG 21543 / TTB310</strain>
    </source>
</reference>
<name>F5XVY9_RAMTT</name>
<dbReference type="STRING" id="365046.Rta_29880"/>
<evidence type="ECO:0000256" key="1">
    <source>
        <dbReference type="SAM" id="MobiDB-lite"/>
    </source>
</evidence>
<dbReference type="HOGENOM" id="CLU_2013404_0_0_4"/>
<protein>
    <submittedName>
        <fullName evidence="2">Uncharacterized protein</fullName>
    </submittedName>
</protein>
<feature type="region of interest" description="Disordered" evidence="1">
    <location>
        <begin position="76"/>
        <end position="100"/>
    </location>
</feature>
<evidence type="ECO:0000313" key="3">
    <source>
        <dbReference type="Proteomes" id="UP000008385"/>
    </source>
</evidence>